<proteinExistence type="predicted"/>
<dbReference type="Proteomes" id="UP000501692">
    <property type="component" value="Chromosome"/>
</dbReference>
<organism evidence="1 2">
    <name type="scientific">Acinetobacter pittii</name>
    <name type="common">Acinetobacter genomosp. 3</name>
    <dbReference type="NCBI Taxonomy" id="48296"/>
    <lineage>
        <taxon>Bacteria</taxon>
        <taxon>Pseudomonadati</taxon>
        <taxon>Pseudomonadota</taxon>
        <taxon>Gammaproteobacteria</taxon>
        <taxon>Moraxellales</taxon>
        <taxon>Moraxellaceae</taxon>
        <taxon>Acinetobacter</taxon>
        <taxon>Acinetobacter calcoaceticus/baumannii complex</taxon>
    </lineage>
</organism>
<dbReference type="PANTHER" id="PTHR43224:SF1">
    <property type="entry name" value="AMIDINOTRANSFERASE"/>
    <property type="match status" value="1"/>
</dbReference>
<dbReference type="Pfam" id="PF19420">
    <property type="entry name" value="DDAH_eukar"/>
    <property type="match status" value="1"/>
</dbReference>
<evidence type="ECO:0000313" key="1">
    <source>
        <dbReference type="EMBL" id="QIT19218.1"/>
    </source>
</evidence>
<dbReference type="EMBL" id="CP049806">
    <property type="protein sequence ID" value="QIT19218.1"/>
    <property type="molecule type" value="Genomic_DNA"/>
</dbReference>
<protein>
    <submittedName>
        <fullName evidence="1">Amidinotransferase</fullName>
    </submittedName>
</protein>
<gene>
    <name evidence="1" type="ORF">G8E09_16750</name>
</gene>
<dbReference type="Gene3D" id="3.75.10.10">
    <property type="entry name" value="L-arginine/glycine Amidinotransferase, Chain A"/>
    <property type="match status" value="1"/>
</dbReference>
<accession>A0A1C2PJP9</accession>
<dbReference type="SUPFAM" id="SSF55909">
    <property type="entry name" value="Pentein"/>
    <property type="match status" value="1"/>
</dbReference>
<name>A0A1C2PJP9_ACIPI</name>
<dbReference type="AlphaFoldDB" id="A0A1C2PJP9"/>
<dbReference type="InterPro" id="IPR014541">
    <property type="entry name" value="Amdntrnsf_FN0238"/>
</dbReference>
<evidence type="ECO:0000313" key="2">
    <source>
        <dbReference type="Proteomes" id="UP000501692"/>
    </source>
</evidence>
<dbReference type="PANTHER" id="PTHR43224">
    <property type="entry name" value="AMIDINOTRANSFERASE"/>
    <property type="match status" value="1"/>
</dbReference>
<reference evidence="1 2" key="1">
    <citation type="submission" date="2020-03" db="EMBL/GenBank/DDBJ databases">
        <authorList>
            <person name="Zhang L."/>
            <person name="Han X."/>
            <person name="Chen Y."/>
            <person name="Yu Y."/>
        </authorList>
    </citation>
    <scope>NUCLEOTIDE SEQUENCE [LARGE SCALE GENOMIC DNA]</scope>
    <source>
        <strain evidence="1 2">A1254</strain>
    </source>
</reference>
<dbReference type="NCBIfam" id="NF046062">
    <property type="entry name" value="citrull_CtlX"/>
    <property type="match status" value="1"/>
</dbReference>
<dbReference type="RefSeq" id="WP_068528518.1">
    <property type="nucleotide sequence ID" value="NZ_CP049806.1"/>
</dbReference>
<keyword evidence="1" id="KW-0808">Transferase</keyword>
<dbReference type="PIRSF" id="PIRSF028188">
    <property type="entry name" value="Amdntrnsf_FN0238"/>
    <property type="match status" value="1"/>
</dbReference>
<sequence length="305" mass="34927">MQTTNKVLMVRPAAFYANPQTLQTNSFQKYYEHTTDYTFQAQLAFDKYVVALREVGVDVIVIEDSLINETPDSIFPNNWFSTTADSTIFTYPMEALNRRRERRPEIVSRICKEFFVNKHIDLSPFEQQGFFFEGTGVMILDHDYKKAFICRSTRSAEVVGREYAKLSGYELFWFSATDRFGKAIYHTNVMMSIGTRFAIVCLDAIHDQTERKQLIALLEQCGKTIIAVSHEQMESFACNILELKNVSQKPVYAMSTRAWNSFNPEQKKMITDYASLVLAPIDVIEDLGGGGARCMLAEIFLAPRE</sequence>
<dbReference type="GO" id="GO:0016740">
    <property type="term" value="F:transferase activity"/>
    <property type="evidence" value="ECO:0007669"/>
    <property type="project" value="UniProtKB-KW"/>
</dbReference>